<dbReference type="HOGENOM" id="CLU_130942_1_0_9"/>
<dbReference type="KEGG" id="bmeg:BG04_3734"/>
<protein>
    <submittedName>
        <fullName evidence="1">Putative membrane protein</fullName>
    </submittedName>
</protein>
<evidence type="ECO:0000313" key="1">
    <source>
        <dbReference type="EMBL" id="AJI23282.1"/>
    </source>
</evidence>
<organism evidence="1 2">
    <name type="scientific">Priestia megaterium (strain ATCC 14581 / DSM 32 / CCUG 1817 / JCM 2506 / NBRC 15308 / NCIMB 9376 / NCTC 10342 / NRRL B-14308 / VKM B-512 / Ford 19)</name>
    <name type="common">Bacillus megaterium</name>
    <dbReference type="NCBI Taxonomy" id="1348623"/>
    <lineage>
        <taxon>Bacteria</taxon>
        <taxon>Bacillati</taxon>
        <taxon>Bacillota</taxon>
        <taxon>Bacilli</taxon>
        <taxon>Bacillales</taxon>
        <taxon>Bacillaceae</taxon>
        <taxon>Priestia</taxon>
    </lineage>
</organism>
<dbReference type="GeneID" id="93641784"/>
<dbReference type="AlphaFoldDB" id="A0A0B6AQ72"/>
<proteinExistence type="predicted"/>
<name>A0A0B6AQ72_PRIM2</name>
<gene>
    <name evidence="1" type="ORF">BG04_3734</name>
</gene>
<accession>A0A0B6AQ72</accession>
<sequence length="164" mass="19169">MRKNRSAGIFGGLMLLSWLTIPFIGRQHIKRYLSSTMFISFLIMVESYIAEKKKWWIFPNPPHPYLTGEAALLLGPFLAGSLWIKKFTYGHFGRYMLLNAIVDTFFVYPFQRAMSRAKLFRVGTFKKYHLLGTFLLKAALMYVYQHLVVEKLKPQRALKNNPIE</sequence>
<evidence type="ECO:0000313" key="2">
    <source>
        <dbReference type="Proteomes" id="UP000031829"/>
    </source>
</evidence>
<reference evidence="1 2" key="1">
    <citation type="journal article" date="2015" name="Genome Announc.">
        <title>Complete genome sequences for 35 biothreat assay-relevant bacillus species.</title>
        <authorList>
            <person name="Johnson S.L."/>
            <person name="Daligault H.E."/>
            <person name="Davenport K.W."/>
            <person name="Jaissle J."/>
            <person name="Frey K.G."/>
            <person name="Ladner J.T."/>
            <person name="Broomall S.M."/>
            <person name="Bishop-Lilly K.A."/>
            <person name="Bruce D.C."/>
            <person name="Gibbons H.S."/>
            <person name="Coyne S.R."/>
            <person name="Lo C.C."/>
            <person name="Meincke L."/>
            <person name="Munk A.C."/>
            <person name="Koroleva G.I."/>
            <person name="Rosenzweig C.N."/>
            <person name="Palacios G.F."/>
            <person name="Redden C.L."/>
            <person name="Minogue T.D."/>
            <person name="Chain P.S."/>
        </authorList>
    </citation>
    <scope>NUCLEOTIDE SEQUENCE [LARGE SCALE GENOMIC DNA]</scope>
    <source>
        <strain evidence="2">ATCC 14581 / DSM 32 / JCM 2506 / NBRC 15308 / NCIMB 9376 / NCTC 10342 / NRRL B-14308 / VKM B-512</strain>
    </source>
</reference>
<dbReference type="EMBL" id="CP009920">
    <property type="protein sequence ID" value="AJI23282.1"/>
    <property type="molecule type" value="Genomic_DNA"/>
</dbReference>
<dbReference type="Proteomes" id="UP000031829">
    <property type="component" value="Chromosome"/>
</dbReference>
<dbReference type="RefSeq" id="WP_034653379.1">
    <property type="nucleotide sequence ID" value="NZ_BCVB01000002.1"/>
</dbReference>